<organism evidence="1 2">
    <name type="scientific">Desulfovibrio legallii</name>
    <dbReference type="NCBI Taxonomy" id="571438"/>
    <lineage>
        <taxon>Bacteria</taxon>
        <taxon>Pseudomonadati</taxon>
        <taxon>Thermodesulfobacteriota</taxon>
        <taxon>Desulfovibrionia</taxon>
        <taxon>Desulfovibrionales</taxon>
        <taxon>Desulfovibrionaceae</taxon>
        <taxon>Desulfovibrio</taxon>
    </lineage>
</organism>
<dbReference type="Gene3D" id="3.40.30.10">
    <property type="entry name" value="Glutaredoxin"/>
    <property type="match status" value="1"/>
</dbReference>
<dbReference type="OrthoDB" id="9795531at2"/>
<accession>A0A1G7NX38</accession>
<dbReference type="InterPro" id="IPR036249">
    <property type="entry name" value="Thioredoxin-like_sf"/>
</dbReference>
<reference evidence="2" key="1">
    <citation type="submission" date="2016-10" db="EMBL/GenBank/DDBJ databases">
        <authorList>
            <person name="Varghese N."/>
            <person name="Submissions S."/>
        </authorList>
    </citation>
    <scope>NUCLEOTIDE SEQUENCE [LARGE SCALE GENOMIC DNA]</scope>
    <source>
        <strain evidence="2">KHC7</strain>
    </source>
</reference>
<dbReference type="EMBL" id="FNBX01000013">
    <property type="protein sequence ID" value="SDF78457.1"/>
    <property type="molecule type" value="Genomic_DNA"/>
</dbReference>
<gene>
    <name evidence="1" type="ORF">SAMN05192586_11339</name>
</gene>
<keyword evidence="2" id="KW-1185">Reference proteome</keyword>
<dbReference type="AlphaFoldDB" id="A0A1G7NX38"/>
<dbReference type="STRING" id="571438.SAMN05192586_11339"/>
<dbReference type="RefSeq" id="WP_092154346.1">
    <property type="nucleotide sequence ID" value="NZ_FNBX01000013.1"/>
</dbReference>
<evidence type="ECO:0000313" key="1">
    <source>
        <dbReference type="EMBL" id="SDF78457.1"/>
    </source>
</evidence>
<protein>
    <submittedName>
        <fullName evidence="1">Pyruvate formate lyase activating enzyme</fullName>
    </submittedName>
</protein>
<dbReference type="SUPFAM" id="SSF52833">
    <property type="entry name" value="Thioredoxin-like"/>
    <property type="match status" value="1"/>
</dbReference>
<dbReference type="PROSITE" id="PS51354">
    <property type="entry name" value="GLUTAREDOXIN_2"/>
    <property type="match status" value="1"/>
</dbReference>
<name>A0A1G7NX38_9BACT</name>
<proteinExistence type="predicted"/>
<dbReference type="Proteomes" id="UP000199355">
    <property type="component" value="Unassembled WGS sequence"/>
</dbReference>
<evidence type="ECO:0000313" key="2">
    <source>
        <dbReference type="Proteomes" id="UP000199355"/>
    </source>
</evidence>
<dbReference type="GO" id="GO:0016829">
    <property type="term" value="F:lyase activity"/>
    <property type="evidence" value="ECO:0007669"/>
    <property type="project" value="UniProtKB-KW"/>
</dbReference>
<keyword evidence="1" id="KW-0670">Pyruvate</keyword>
<keyword evidence="1" id="KW-0456">Lyase</keyword>
<sequence>MSITLYTAPECIRCKIVKAFLAERDIPYATVDFKADAPVFNAFYRANRKAIYRNPEGVEFPLFDDGQVIKQGSGEIIAYLLSGHVLEACVTRSDLLHGKIGGIYPSQCPDGQEENLCILVDRLAAGGLEVWLQADGRKPALLERLLAIKGVKAVLNVAGGPAAAAAVYGGAPDAASLAASIKLVQDIPGGGVRFLARPLPGADGQWAWPGREDARDAAKMVAEACGQPTLPYRIEALPPDTAVDLHGLDPLPEQNLLMYRSAARQFLFKAEIGK</sequence>